<keyword evidence="4 6" id="KW-0472">Membrane</keyword>
<dbReference type="InterPro" id="IPR008979">
    <property type="entry name" value="Galactose-bd-like_sf"/>
</dbReference>
<comment type="caution">
    <text evidence="8">The sequence shown here is derived from an EMBL/GenBank/DDBJ whole genome shotgun (WGS) entry which is preliminary data.</text>
</comment>
<feature type="transmembrane region" description="Helical" evidence="6">
    <location>
        <begin position="39"/>
        <end position="61"/>
    </location>
</feature>
<feature type="compositionally biased region" description="Basic and acidic residues" evidence="5">
    <location>
        <begin position="567"/>
        <end position="576"/>
    </location>
</feature>
<comment type="subcellular location">
    <subcellularLocation>
        <location evidence="1">Endomembrane system</location>
    </subcellularLocation>
</comment>
<dbReference type="PANTHER" id="PTHR12953:SF0">
    <property type="entry name" value="SUN DOMAIN-CONTAINING OSSIFICATION FACTOR"/>
    <property type="match status" value="1"/>
</dbReference>
<dbReference type="GO" id="GO:0012505">
    <property type="term" value="C:endomembrane system"/>
    <property type="evidence" value="ECO:0007669"/>
    <property type="project" value="UniProtKB-SubCell"/>
</dbReference>
<dbReference type="EMBL" id="CM035416">
    <property type="protein sequence ID" value="KAH7424607.1"/>
    <property type="molecule type" value="Genomic_DNA"/>
</dbReference>
<evidence type="ECO:0000256" key="6">
    <source>
        <dbReference type="SAM" id="Phobius"/>
    </source>
</evidence>
<dbReference type="EMBL" id="CM035416">
    <property type="protein sequence ID" value="KAH7424606.1"/>
    <property type="molecule type" value="Genomic_DNA"/>
</dbReference>
<evidence type="ECO:0000256" key="1">
    <source>
        <dbReference type="ARBA" id="ARBA00004308"/>
    </source>
</evidence>
<evidence type="ECO:0000256" key="3">
    <source>
        <dbReference type="ARBA" id="ARBA00022989"/>
    </source>
</evidence>
<dbReference type="InterPro" id="IPR012919">
    <property type="entry name" value="SUN_dom"/>
</dbReference>
<protein>
    <recommendedName>
        <fullName evidence="7">SUN domain-containing protein</fullName>
    </recommendedName>
</protein>
<proteinExistence type="predicted"/>
<evidence type="ECO:0000313" key="9">
    <source>
        <dbReference type="Proteomes" id="UP000825935"/>
    </source>
</evidence>
<dbReference type="SUPFAM" id="SSF49785">
    <property type="entry name" value="Galactose-binding domain-like"/>
    <property type="match status" value="1"/>
</dbReference>
<dbReference type="PROSITE" id="PS51469">
    <property type="entry name" value="SUN"/>
    <property type="match status" value="1"/>
</dbReference>
<evidence type="ECO:0000259" key="7">
    <source>
        <dbReference type="PROSITE" id="PS51469"/>
    </source>
</evidence>
<feature type="region of interest" description="Disordered" evidence="5">
    <location>
        <begin position="560"/>
        <end position="585"/>
    </location>
</feature>
<feature type="region of interest" description="Disordered" evidence="5">
    <location>
        <begin position="1"/>
        <end position="21"/>
    </location>
</feature>
<accession>A0A8T2TMM2</accession>
<organism evidence="8 9">
    <name type="scientific">Ceratopteris richardii</name>
    <name type="common">Triangle waterfern</name>
    <dbReference type="NCBI Taxonomy" id="49495"/>
    <lineage>
        <taxon>Eukaryota</taxon>
        <taxon>Viridiplantae</taxon>
        <taxon>Streptophyta</taxon>
        <taxon>Embryophyta</taxon>
        <taxon>Tracheophyta</taxon>
        <taxon>Polypodiopsida</taxon>
        <taxon>Polypodiidae</taxon>
        <taxon>Polypodiales</taxon>
        <taxon>Pteridineae</taxon>
        <taxon>Pteridaceae</taxon>
        <taxon>Parkerioideae</taxon>
        <taxon>Ceratopteris</taxon>
    </lineage>
</organism>
<name>A0A8T2TMM2_CERRI</name>
<dbReference type="OrthoDB" id="266334at2759"/>
<evidence type="ECO:0000256" key="2">
    <source>
        <dbReference type="ARBA" id="ARBA00022692"/>
    </source>
</evidence>
<sequence length="702" mass="79063">MRKRHRRRQQEKAPTTSVDSSEAKHCLSSSSSLAASSSYFVLLLFLLLLSAAVAAFFNSAFSHYPGGYLCSFPWLSGVHADINDGEHGKDQDGFILPTQDAYTSLNRTEPVDASVETHTVKYLVPFQDRKCKDLSLRDLITSIRLPICCCRLENAKRKRRHSQCAASAPSSSFYSKVSSSEQSTLSSIINVTNFDAGCSKSELPNFQEAGKEYAAQEDDRECRILDDQENVTPDTSEDTSEECNAFVDSEDQSEVAEMVLLEKNMDSSNINHDEDNQSSGHFLQDTISAPAKQNGENESSIEKKSDTFSPTNDANVNGSMSVLVKSDILNKMHSSLTNLSRVHLRQEPGDGPYNYASDLKGAKILASNQEAKGASNILNRDRDKYFRTPCSIESKYVDMELAEETLVVEIILANHEFYSSNVREFAVWGSLIYPTDEWILLGKFEAENSRVSQVFILKEPQWVRYMKLQMLSHYGTDFYCTLSTLEVHGVDAIEWILEDWIAEELGESHSQSSSIKDEDSSHVDKDLVSLSSTQTHVISQDSKPEEEIDIMLNQNLEDCSVESSVDVPEKKSKPMEKSQPVYHQTGRPGLDAVMKLLMQKVRTLEQKQPSLSRSLNDLDIQQREIFKAHSDEVTMMMSKVEDQGFEIGNLSLLLQSMERQWKRERDTLEGDVLNRIQAWNMDFESLRACGSPMLAVWLNVKP</sequence>
<dbReference type="GO" id="GO:0005737">
    <property type="term" value="C:cytoplasm"/>
    <property type="evidence" value="ECO:0007669"/>
    <property type="project" value="TreeGrafter"/>
</dbReference>
<feature type="domain" description="SUN" evidence="7">
    <location>
        <begin position="325"/>
        <end position="492"/>
    </location>
</feature>
<dbReference type="InterPro" id="IPR045120">
    <property type="entry name" value="Suco/Slp1-like"/>
</dbReference>
<evidence type="ECO:0000256" key="4">
    <source>
        <dbReference type="ARBA" id="ARBA00023136"/>
    </source>
</evidence>
<keyword evidence="2 6" id="KW-0812">Transmembrane</keyword>
<dbReference type="Proteomes" id="UP000825935">
    <property type="component" value="Chromosome 11"/>
</dbReference>
<keyword evidence="3 6" id="KW-1133">Transmembrane helix</keyword>
<dbReference type="Gene3D" id="2.60.120.260">
    <property type="entry name" value="Galactose-binding domain-like"/>
    <property type="match status" value="1"/>
</dbReference>
<gene>
    <name evidence="8" type="ORF">KP509_11G015300</name>
</gene>
<dbReference type="GO" id="GO:0016020">
    <property type="term" value="C:membrane"/>
    <property type="evidence" value="ECO:0007669"/>
    <property type="project" value="InterPro"/>
</dbReference>
<evidence type="ECO:0000313" key="8">
    <source>
        <dbReference type="EMBL" id="KAH7424607.1"/>
    </source>
</evidence>
<feature type="compositionally biased region" description="Polar residues" evidence="5">
    <location>
        <begin position="307"/>
        <end position="316"/>
    </location>
</feature>
<dbReference type="PANTHER" id="PTHR12953">
    <property type="entry name" value="MEMBRANE PROTEIN CH1 RELATED"/>
    <property type="match status" value="1"/>
</dbReference>
<dbReference type="GO" id="GO:0034975">
    <property type="term" value="P:protein folding in endoplasmic reticulum"/>
    <property type="evidence" value="ECO:0007669"/>
    <property type="project" value="TreeGrafter"/>
</dbReference>
<dbReference type="Pfam" id="PF07738">
    <property type="entry name" value="Sad1_UNC"/>
    <property type="match status" value="1"/>
</dbReference>
<reference evidence="8" key="1">
    <citation type="submission" date="2021-08" db="EMBL/GenBank/DDBJ databases">
        <title>WGS assembly of Ceratopteris richardii.</title>
        <authorList>
            <person name="Marchant D.B."/>
            <person name="Chen G."/>
            <person name="Jenkins J."/>
            <person name="Shu S."/>
            <person name="Leebens-Mack J."/>
            <person name="Grimwood J."/>
            <person name="Schmutz J."/>
            <person name="Soltis P."/>
            <person name="Soltis D."/>
            <person name="Chen Z.-H."/>
        </authorList>
    </citation>
    <scope>NUCLEOTIDE SEQUENCE</scope>
    <source>
        <strain evidence="8">Whitten #5841</strain>
        <tissue evidence="8">Leaf</tissue>
    </source>
</reference>
<dbReference type="AlphaFoldDB" id="A0A8T2TMM2"/>
<keyword evidence="9" id="KW-1185">Reference proteome</keyword>
<evidence type="ECO:0000256" key="5">
    <source>
        <dbReference type="SAM" id="MobiDB-lite"/>
    </source>
</evidence>
<feature type="region of interest" description="Disordered" evidence="5">
    <location>
        <begin position="291"/>
        <end position="316"/>
    </location>
</feature>